<dbReference type="CDD" id="cd05374">
    <property type="entry name" value="17beta-HSD-like_SDR_c"/>
    <property type="match status" value="1"/>
</dbReference>
<dbReference type="InterPro" id="IPR036291">
    <property type="entry name" value="NAD(P)-bd_dom_sf"/>
</dbReference>
<dbReference type="EMBL" id="MU854355">
    <property type="protein sequence ID" value="KAK4041538.1"/>
    <property type="molecule type" value="Genomic_DNA"/>
</dbReference>
<protein>
    <submittedName>
        <fullName evidence="5">Oxidoreductase YusZ</fullName>
    </submittedName>
</protein>
<dbReference type="Pfam" id="PF00106">
    <property type="entry name" value="adh_short"/>
    <property type="match status" value="1"/>
</dbReference>
<keyword evidence="6" id="KW-1185">Reference proteome</keyword>
<dbReference type="InterPro" id="IPR051911">
    <property type="entry name" value="SDR_oxidoreductase"/>
</dbReference>
<keyword evidence="3" id="KW-0560">Oxidoreductase</keyword>
<comment type="similarity">
    <text evidence="1">Belongs to the short-chain dehydrogenases/reductases (SDR) family.</text>
</comment>
<dbReference type="Gene3D" id="3.40.50.720">
    <property type="entry name" value="NAD(P)-binding Rossmann-like Domain"/>
    <property type="match status" value="1"/>
</dbReference>
<name>A0AAN6PIE8_9PEZI</name>
<keyword evidence="2" id="KW-0521">NADP</keyword>
<dbReference type="PRINTS" id="PR00081">
    <property type="entry name" value="GDHRDH"/>
</dbReference>
<evidence type="ECO:0000259" key="4">
    <source>
        <dbReference type="SMART" id="SM00822"/>
    </source>
</evidence>
<organism evidence="5 6">
    <name type="scientific">Parachaetomium inaequale</name>
    <dbReference type="NCBI Taxonomy" id="2588326"/>
    <lineage>
        <taxon>Eukaryota</taxon>
        <taxon>Fungi</taxon>
        <taxon>Dikarya</taxon>
        <taxon>Ascomycota</taxon>
        <taxon>Pezizomycotina</taxon>
        <taxon>Sordariomycetes</taxon>
        <taxon>Sordariomycetidae</taxon>
        <taxon>Sordariales</taxon>
        <taxon>Chaetomiaceae</taxon>
        <taxon>Parachaetomium</taxon>
    </lineage>
</organism>
<dbReference type="PANTHER" id="PTHR43976">
    <property type="entry name" value="SHORT CHAIN DEHYDROGENASE"/>
    <property type="match status" value="1"/>
</dbReference>
<reference evidence="6" key="1">
    <citation type="journal article" date="2023" name="Mol. Phylogenet. Evol.">
        <title>Genome-scale phylogeny and comparative genomics of the fungal order Sordariales.</title>
        <authorList>
            <person name="Hensen N."/>
            <person name="Bonometti L."/>
            <person name="Westerberg I."/>
            <person name="Brannstrom I.O."/>
            <person name="Guillou S."/>
            <person name="Cros-Aarteil S."/>
            <person name="Calhoun S."/>
            <person name="Haridas S."/>
            <person name="Kuo A."/>
            <person name="Mondo S."/>
            <person name="Pangilinan J."/>
            <person name="Riley R."/>
            <person name="LaButti K."/>
            <person name="Andreopoulos B."/>
            <person name="Lipzen A."/>
            <person name="Chen C."/>
            <person name="Yan M."/>
            <person name="Daum C."/>
            <person name="Ng V."/>
            <person name="Clum A."/>
            <person name="Steindorff A."/>
            <person name="Ohm R.A."/>
            <person name="Martin F."/>
            <person name="Silar P."/>
            <person name="Natvig D.O."/>
            <person name="Lalanne C."/>
            <person name="Gautier V."/>
            <person name="Ament-Velasquez S.L."/>
            <person name="Kruys A."/>
            <person name="Hutchinson M.I."/>
            <person name="Powell A.J."/>
            <person name="Barry K."/>
            <person name="Miller A.N."/>
            <person name="Grigoriev I.V."/>
            <person name="Debuchy R."/>
            <person name="Gladieux P."/>
            <person name="Hiltunen Thoren M."/>
            <person name="Johannesson H."/>
        </authorList>
    </citation>
    <scope>NUCLEOTIDE SEQUENCE [LARGE SCALE GENOMIC DNA]</scope>
    <source>
        <strain evidence="6">CBS 284.82</strain>
    </source>
</reference>
<evidence type="ECO:0000256" key="2">
    <source>
        <dbReference type="ARBA" id="ARBA00022857"/>
    </source>
</evidence>
<dbReference type="SMART" id="SM00822">
    <property type="entry name" value="PKS_KR"/>
    <property type="match status" value="1"/>
</dbReference>
<proteinExistence type="inferred from homology"/>
<gene>
    <name evidence="5" type="ORF">C8A01DRAFT_14716</name>
</gene>
<comment type="caution">
    <text evidence="5">The sequence shown here is derived from an EMBL/GenBank/DDBJ whole genome shotgun (WGS) entry which is preliminary data.</text>
</comment>
<feature type="domain" description="Ketoreductase" evidence="4">
    <location>
        <begin position="7"/>
        <end position="186"/>
    </location>
</feature>
<dbReference type="PROSITE" id="PS00061">
    <property type="entry name" value="ADH_SHORT"/>
    <property type="match status" value="1"/>
</dbReference>
<dbReference type="InterPro" id="IPR057326">
    <property type="entry name" value="KR_dom"/>
</dbReference>
<dbReference type="InterPro" id="IPR020904">
    <property type="entry name" value="Sc_DH/Rdtase_CS"/>
</dbReference>
<evidence type="ECO:0000256" key="3">
    <source>
        <dbReference type="ARBA" id="ARBA00023002"/>
    </source>
</evidence>
<dbReference type="AlphaFoldDB" id="A0AAN6PIE8"/>
<accession>A0AAN6PIE8</accession>
<dbReference type="Proteomes" id="UP001303115">
    <property type="component" value="Unassembled WGS sequence"/>
</dbReference>
<dbReference type="GO" id="GO:0016491">
    <property type="term" value="F:oxidoreductase activity"/>
    <property type="evidence" value="ECO:0007669"/>
    <property type="project" value="UniProtKB-KW"/>
</dbReference>
<evidence type="ECO:0000313" key="6">
    <source>
        <dbReference type="Proteomes" id="UP001303115"/>
    </source>
</evidence>
<evidence type="ECO:0000256" key="1">
    <source>
        <dbReference type="ARBA" id="ARBA00006484"/>
    </source>
</evidence>
<dbReference type="InterPro" id="IPR002347">
    <property type="entry name" value="SDR_fam"/>
</dbReference>
<dbReference type="SUPFAM" id="SSF51735">
    <property type="entry name" value="NAD(P)-binding Rossmann-fold domains"/>
    <property type="match status" value="1"/>
</dbReference>
<evidence type="ECO:0000313" key="5">
    <source>
        <dbReference type="EMBL" id="KAK4041538.1"/>
    </source>
</evidence>
<sequence length="299" mass="30794">MSSTSTPVFLITGASSGFGEAIAHEALSRGHHVIATARSASKLGALKAAGAAVLDLDVTSDEATLAGVFGAAHAVHGRITHVVNCAGYILEGAVEEASAKEAFDVFNTNVLGTCNIARAAAPYLREAAKVPGQTAALATFGSLGSWWSGAAVAHYCSTKSAVSGLSEGLADELRPFGVAVCCIEPGYTRTGFLVNGASGGDHRVKTARQLDVYHGTGAAEMRGAMDAYNGNQPGDVVKCARVIVDVLTREGVAKGREVPVRLALGSDCVEAVRAKCESALKLVKEWESISVSTMRDSAE</sequence>
<dbReference type="PANTHER" id="PTHR43976:SF16">
    <property type="entry name" value="SHORT-CHAIN DEHYDROGENASE_REDUCTASE FAMILY PROTEIN"/>
    <property type="match status" value="1"/>
</dbReference>